<evidence type="ECO:0000256" key="1">
    <source>
        <dbReference type="HAMAP-Rule" id="MF_00095"/>
    </source>
</evidence>
<proteinExistence type="inferred from homology"/>
<dbReference type="RefSeq" id="WP_163299757.1">
    <property type="nucleotide sequence ID" value="NZ_JAAGRR010000186.1"/>
</dbReference>
<sequence length="246" mass="26557">MSRPPLQPLLALVPDGEGIFRSRENRFAAVVDVVAPEPAAGERVHVHDPGRLEDLLVPGRRVLLRRGRRPGRRTRWDVVAAASGGEWILVHAGWHRPLAEALFARPELCPLGPVSSVRAEVPLGRGRLDFRLDRPSGGPVWVEVKGCTLARDGVALFPDAPTARGARHLEALSGLRAAGEAAALLVFVFRPEARAFAPNAALDPRFAAAFDRARAAGVQVHPLHFRYTGREIFCLGPLPVTPPPGA</sequence>
<dbReference type="Pfam" id="PF17746">
    <property type="entry name" value="SfsA_N"/>
    <property type="match status" value="1"/>
</dbReference>
<protein>
    <recommendedName>
        <fullName evidence="1">Sugar fermentation stimulation protein homolog</fullName>
    </recommendedName>
</protein>
<organism evidence="4 5">
    <name type="scientific">Dissulfurirhabdus thermomarina</name>
    <dbReference type="NCBI Taxonomy" id="1765737"/>
    <lineage>
        <taxon>Bacteria</taxon>
        <taxon>Deltaproteobacteria</taxon>
        <taxon>Dissulfurirhabdaceae</taxon>
        <taxon>Dissulfurirhabdus</taxon>
    </lineage>
</organism>
<gene>
    <name evidence="1 4" type="primary">sfsA</name>
    <name evidence="4" type="ORF">G3N55_11640</name>
</gene>
<keyword evidence="5" id="KW-1185">Reference proteome</keyword>
<dbReference type="PANTHER" id="PTHR30545:SF2">
    <property type="entry name" value="SUGAR FERMENTATION STIMULATION PROTEIN A"/>
    <property type="match status" value="1"/>
</dbReference>
<reference evidence="4 5" key="1">
    <citation type="submission" date="2020-02" db="EMBL/GenBank/DDBJ databases">
        <title>Comparative genomics of sulfur disproportionating microorganisms.</title>
        <authorList>
            <person name="Ward L.M."/>
            <person name="Bertran E."/>
            <person name="Johnston D.T."/>
        </authorList>
    </citation>
    <scope>NUCLEOTIDE SEQUENCE [LARGE SCALE GENOMIC DNA]</scope>
    <source>
        <strain evidence="4 5">DSM 100025</strain>
    </source>
</reference>
<dbReference type="Pfam" id="PF03749">
    <property type="entry name" value="SfsA"/>
    <property type="match status" value="1"/>
</dbReference>
<dbReference type="GO" id="GO:0003677">
    <property type="term" value="F:DNA binding"/>
    <property type="evidence" value="ECO:0007669"/>
    <property type="project" value="InterPro"/>
</dbReference>
<accession>A0A6N9TQY8</accession>
<dbReference type="InterPro" id="IPR040452">
    <property type="entry name" value="SfsA_C"/>
</dbReference>
<dbReference type="AlphaFoldDB" id="A0A6N9TQY8"/>
<comment type="caution">
    <text evidence="4">The sequence shown here is derived from an EMBL/GenBank/DDBJ whole genome shotgun (WGS) entry which is preliminary data.</text>
</comment>
<dbReference type="Proteomes" id="UP000469346">
    <property type="component" value="Unassembled WGS sequence"/>
</dbReference>
<name>A0A6N9TQY8_DISTH</name>
<dbReference type="HAMAP" id="MF_00095">
    <property type="entry name" value="SfsA"/>
    <property type="match status" value="1"/>
</dbReference>
<dbReference type="InterPro" id="IPR005224">
    <property type="entry name" value="SfsA"/>
</dbReference>
<evidence type="ECO:0000313" key="4">
    <source>
        <dbReference type="EMBL" id="NDY43488.1"/>
    </source>
</evidence>
<evidence type="ECO:0000313" key="5">
    <source>
        <dbReference type="Proteomes" id="UP000469346"/>
    </source>
</evidence>
<feature type="domain" description="SfsA N-terminal OB" evidence="3">
    <location>
        <begin position="23"/>
        <end position="90"/>
    </location>
</feature>
<dbReference type="EMBL" id="JAAGRR010000186">
    <property type="protein sequence ID" value="NDY43488.1"/>
    <property type="molecule type" value="Genomic_DNA"/>
</dbReference>
<dbReference type="Gene3D" id="2.40.50.580">
    <property type="match status" value="1"/>
</dbReference>
<dbReference type="PANTHER" id="PTHR30545">
    <property type="entry name" value="SUGAR FERMENTATION STIMULATION PROTEIN A"/>
    <property type="match status" value="1"/>
</dbReference>
<evidence type="ECO:0000259" key="2">
    <source>
        <dbReference type="Pfam" id="PF03749"/>
    </source>
</evidence>
<dbReference type="Gene3D" id="3.40.1350.60">
    <property type="match status" value="1"/>
</dbReference>
<feature type="domain" description="Sugar fermentation stimulation protein C-terminal" evidence="2">
    <location>
        <begin position="109"/>
        <end position="228"/>
    </location>
</feature>
<evidence type="ECO:0000259" key="3">
    <source>
        <dbReference type="Pfam" id="PF17746"/>
    </source>
</evidence>
<comment type="similarity">
    <text evidence="1">Belongs to the SfsA family.</text>
</comment>
<dbReference type="NCBIfam" id="TIGR00230">
    <property type="entry name" value="sfsA"/>
    <property type="match status" value="1"/>
</dbReference>
<dbReference type="InterPro" id="IPR041465">
    <property type="entry name" value="SfsA_N"/>
</dbReference>